<evidence type="ECO:0000256" key="1">
    <source>
        <dbReference type="SAM" id="Phobius"/>
    </source>
</evidence>
<sequence length="130" mass="14472">MSLGVEGNGHGWRLGWLQAFEGFSDPFLDLFLGWWSCTLTGGSSCWFLGIGSYFIVPLSLFCHLSSFIWLSENLSLVIREEVCGCLVSSMVRDAHLPFRDGALGYPSSQNQSLSLESSRLEEPFFLPLVL</sequence>
<gene>
    <name evidence="2" type="ORF">DY000_02023788</name>
</gene>
<proteinExistence type="predicted"/>
<accession>A0ABQ7E4Y2</accession>
<keyword evidence="3" id="KW-1185">Reference proteome</keyword>
<comment type="caution">
    <text evidence="2">The sequence shown here is derived from an EMBL/GenBank/DDBJ whole genome shotgun (WGS) entry which is preliminary data.</text>
</comment>
<evidence type="ECO:0000313" key="3">
    <source>
        <dbReference type="Proteomes" id="UP000266723"/>
    </source>
</evidence>
<name>A0ABQ7E4Y2_BRACR</name>
<keyword evidence="1" id="KW-0472">Membrane</keyword>
<dbReference type="EMBL" id="QGKV02000299">
    <property type="protein sequence ID" value="KAF3592263.1"/>
    <property type="molecule type" value="Genomic_DNA"/>
</dbReference>
<protein>
    <submittedName>
        <fullName evidence="2">Uncharacterized protein</fullName>
    </submittedName>
</protein>
<organism evidence="2 3">
    <name type="scientific">Brassica cretica</name>
    <name type="common">Mustard</name>
    <dbReference type="NCBI Taxonomy" id="69181"/>
    <lineage>
        <taxon>Eukaryota</taxon>
        <taxon>Viridiplantae</taxon>
        <taxon>Streptophyta</taxon>
        <taxon>Embryophyta</taxon>
        <taxon>Tracheophyta</taxon>
        <taxon>Spermatophyta</taxon>
        <taxon>Magnoliopsida</taxon>
        <taxon>eudicotyledons</taxon>
        <taxon>Gunneridae</taxon>
        <taxon>Pentapetalae</taxon>
        <taxon>rosids</taxon>
        <taxon>malvids</taxon>
        <taxon>Brassicales</taxon>
        <taxon>Brassicaceae</taxon>
        <taxon>Brassiceae</taxon>
        <taxon>Brassica</taxon>
    </lineage>
</organism>
<feature type="transmembrane region" description="Helical" evidence="1">
    <location>
        <begin position="46"/>
        <end position="70"/>
    </location>
</feature>
<reference evidence="2 3" key="1">
    <citation type="journal article" date="2020" name="BMC Genomics">
        <title>Intraspecific diversification of the crop wild relative Brassica cretica Lam. using demographic model selection.</title>
        <authorList>
            <person name="Kioukis A."/>
            <person name="Michalopoulou V.A."/>
            <person name="Briers L."/>
            <person name="Pirintsos S."/>
            <person name="Studholme D.J."/>
            <person name="Pavlidis P."/>
            <person name="Sarris P.F."/>
        </authorList>
    </citation>
    <scope>NUCLEOTIDE SEQUENCE [LARGE SCALE GENOMIC DNA]</scope>
    <source>
        <strain evidence="3">cv. PFS-1207/04</strain>
    </source>
</reference>
<dbReference type="Proteomes" id="UP000266723">
    <property type="component" value="Unassembled WGS sequence"/>
</dbReference>
<keyword evidence="1" id="KW-1133">Transmembrane helix</keyword>
<evidence type="ECO:0000313" key="2">
    <source>
        <dbReference type="EMBL" id="KAF3592263.1"/>
    </source>
</evidence>
<keyword evidence="1" id="KW-0812">Transmembrane</keyword>